<keyword evidence="3" id="KW-1185">Reference proteome</keyword>
<evidence type="ECO:0000313" key="2">
    <source>
        <dbReference type="EMBL" id="MDK9556087.1"/>
    </source>
</evidence>
<dbReference type="RefSeq" id="WP_285366840.1">
    <property type="nucleotide sequence ID" value="NZ_JASSQD010000001.1"/>
</dbReference>
<dbReference type="Pfam" id="PF23947">
    <property type="entry name" value="DUF7281"/>
    <property type="match status" value="1"/>
</dbReference>
<comment type="caution">
    <text evidence="2">The sequence shown here is derived from an EMBL/GenBank/DDBJ whole genome shotgun (WGS) entry which is preliminary data.</text>
</comment>
<dbReference type="InterPro" id="IPR055705">
    <property type="entry name" value="DUF7281"/>
</dbReference>
<dbReference type="EMBL" id="JASSQD010000001">
    <property type="protein sequence ID" value="MDK9556087.1"/>
    <property type="molecule type" value="Genomic_DNA"/>
</dbReference>
<evidence type="ECO:0000259" key="1">
    <source>
        <dbReference type="Pfam" id="PF23947"/>
    </source>
</evidence>
<feature type="domain" description="DUF7281" evidence="1">
    <location>
        <begin position="94"/>
        <end position="273"/>
    </location>
</feature>
<sequence>MRRELEAIHKFLSSRRQDVADNPLWRRVTDLTETGRTVGKRIEFTARDLERLRQFVLREAGVDPTLDGLPRDRATQADRTSDEKLALGGVFETMVTFTRPAGGVIPVSGNPFVPSGAFLSIPAQNLLDGCDVSETVVVVENGQTLINSSQIRWPQDMSNPIVVYKGHGSSQKPLVSWLGTLPREQVVAYFDFDPAGMMMASRYPAGACLIPKDWQAIRQNEAGNKLREFHLQSALAKQMEAANNLPAHIRNHILQNRLSLTQEYLTAKGFELTLCPIT</sequence>
<name>A0ABT7H817_9GAMM</name>
<organism evidence="2 3">
    <name type="scientific">Marinobacter albus</name>
    <dbReference type="NCBI Taxonomy" id="3030833"/>
    <lineage>
        <taxon>Bacteria</taxon>
        <taxon>Pseudomonadati</taxon>
        <taxon>Pseudomonadota</taxon>
        <taxon>Gammaproteobacteria</taxon>
        <taxon>Pseudomonadales</taxon>
        <taxon>Marinobacteraceae</taxon>
        <taxon>Marinobacter</taxon>
    </lineage>
</organism>
<evidence type="ECO:0000313" key="3">
    <source>
        <dbReference type="Proteomes" id="UP001223547"/>
    </source>
</evidence>
<reference evidence="2 3" key="1">
    <citation type="submission" date="2023-05" db="EMBL/GenBank/DDBJ databases">
        <title>Marinobacter albus sp. nov., a marine bacterium isolated from sand in a coastal intertidal zone of huludao.</title>
        <authorList>
            <person name="Deng T."/>
        </authorList>
    </citation>
    <scope>NUCLEOTIDE SEQUENCE [LARGE SCALE GENOMIC DNA]</scope>
    <source>
        <strain evidence="2 3">M216</strain>
    </source>
</reference>
<proteinExistence type="predicted"/>
<gene>
    <name evidence="2" type="ORF">QQF73_00520</name>
</gene>
<protein>
    <recommendedName>
        <fullName evidence="1">DUF7281 domain-containing protein</fullName>
    </recommendedName>
</protein>
<accession>A0ABT7H817</accession>
<dbReference type="Proteomes" id="UP001223547">
    <property type="component" value="Unassembled WGS sequence"/>
</dbReference>